<organism evidence="2 3">
    <name type="scientific">Cutibacterium granulosum</name>
    <dbReference type="NCBI Taxonomy" id="33011"/>
    <lineage>
        <taxon>Bacteria</taxon>
        <taxon>Bacillati</taxon>
        <taxon>Actinomycetota</taxon>
        <taxon>Actinomycetes</taxon>
        <taxon>Propionibacteriales</taxon>
        <taxon>Propionibacteriaceae</taxon>
        <taxon>Cutibacterium</taxon>
    </lineage>
</organism>
<evidence type="ECO:0000256" key="1">
    <source>
        <dbReference type="SAM" id="Phobius"/>
    </source>
</evidence>
<keyword evidence="1" id="KW-0472">Membrane</keyword>
<name>A0A239W1S4_9ACTN</name>
<sequence>MTTHDNTTEQQYHRAPVEGLAIGAITGAVWGLVFLVHYMTSEGPKDTRAYTSIFVMSFIFPLVGWFTGLQGRKISKHDNIKRKRYKNKILGAMMSTLTGILMLFVASLFASDRIFSIKEAIFHLFLLAIFPLAGLVLSTFCIEIRDSRFPFIPSMSTVTIIVLFISVAIWWFFYMIIGTIFFFGS</sequence>
<reference evidence="2 3" key="1">
    <citation type="submission" date="2017-06" db="EMBL/GenBank/DDBJ databases">
        <authorList>
            <consortium name="Pathogen Informatics"/>
        </authorList>
    </citation>
    <scope>NUCLEOTIDE SEQUENCE [LARGE SCALE GENOMIC DNA]</scope>
    <source>
        <strain evidence="2 3">NCTC11865</strain>
    </source>
</reference>
<evidence type="ECO:0000313" key="2">
    <source>
        <dbReference type="EMBL" id="SNV27928.1"/>
    </source>
</evidence>
<feature type="transmembrane region" description="Helical" evidence="1">
    <location>
        <begin position="50"/>
        <end position="69"/>
    </location>
</feature>
<keyword evidence="1" id="KW-1133">Transmembrane helix</keyword>
<dbReference type="Proteomes" id="UP000215332">
    <property type="component" value="Chromosome 1"/>
</dbReference>
<feature type="transmembrane region" description="Helical" evidence="1">
    <location>
        <begin position="20"/>
        <end position="38"/>
    </location>
</feature>
<evidence type="ECO:0000313" key="3">
    <source>
        <dbReference type="Proteomes" id="UP000215332"/>
    </source>
</evidence>
<feature type="transmembrane region" description="Helical" evidence="1">
    <location>
        <begin position="154"/>
        <end position="183"/>
    </location>
</feature>
<gene>
    <name evidence="2" type="ORF">SAMEA4412665_00087</name>
</gene>
<evidence type="ECO:0008006" key="4">
    <source>
        <dbReference type="Google" id="ProtNLM"/>
    </source>
</evidence>
<dbReference type="AlphaFoldDB" id="A0A239W1S4"/>
<proteinExistence type="predicted"/>
<feature type="transmembrane region" description="Helical" evidence="1">
    <location>
        <begin position="89"/>
        <end position="109"/>
    </location>
</feature>
<dbReference type="RefSeq" id="WP_065860428.1">
    <property type="nucleotide sequence ID" value="NZ_LT906441.1"/>
</dbReference>
<keyword evidence="1" id="KW-0812">Transmembrane</keyword>
<dbReference type="KEGG" id="cgrn:4412665_00087"/>
<feature type="transmembrane region" description="Helical" evidence="1">
    <location>
        <begin position="121"/>
        <end position="142"/>
    </location>
</feature>
<accession>A0A239W1S4</accession>
<dbReference type="EMBL" id="LT906441">
    <property type="protein sequence ID" value="SNV27928.1"/>
    <property type="molecule type" value="Genomic_DNA"/>
</dbReference>
<protein>
    <recommendedName>
        <fullName evidence="4">Adhesion protein</fullName>
    </recommendedName>
</protein>